<keyword evidence="1" id="KW-1133">Transmembrane helix</keyword>
<feature type="transmembrane region" description="Helical" evidence="1">
    <location>
        <begin position="80"/>
        <end position="99"/>
    </location>
</feature>
<name>A0A081P3A2_9BACL</name>
<sequence>MTTALAEINYWAVLAGAIFYMAFGALYYSPVLFGNHWIRLNRIQDGHMRNPLIYVASTIVAFLSSFFMAFLVHATGASGLVSGLILGLVVAVIIALVYLKNAAFGLMPMKVYAIAVGEHLLSFVVLGILNSVWQ</sequence>
<keyword evidence="1" id="KW-0472">Membrane</keyword>
<accession>A0A081P3A2</accession>
<keyword evidence="1" id="KW-0812">Transmembrane</keyword>
<feature type="transmembrane region" description="Helical" evidence="1">
    <location>
        <begin position="111"/>
        <end position="133"/>
    </location>
</feature>
<dbReference type="AlphaFoldDB" id="A0A081P3A2"/>
<comment type="caution">
    <text evidence="2">The sequence shown here is derived from an EMBL/GenBank/DDBJ whole genome shotgun (WGS) entry which is preliminary data.</text>
</comment>
<feature type="transmembrane region" description="Helical" evidence="1">
    <location>
        <begin position="12"/>
        <end position="31"/>
    </location>
</feature>
<evidence type="ECO:0000313" key="3">
    <source>
        <dbReference type="Proteomes" id="UP000028123"/>
    </source>
</evidence>
<keyword evidence="3" id="KW-1185">Reference proteome</keyword>
<proteinExistence type="predicted"/>
<dbReference type="RefSeq" id="WP_036683822.1">
    <property type="nucleotide sequence ID" value="NZ_FYEP01000020.1"/>
</dbReference>
<dbReference type="Proteomes" id="UP000028123">
    <property type="component" value="Unassembled WGS sequence"/>
</dbReference>
<evidence type="ECO:0008006" key="4">
    <source>
        <dbReference type="Google" id="ProtNLM"/>
    </source>
</evidence>
<gene>
    <name evidence="2" type="ORF">ET33_05695</name>
</gene>
<evidence type="ECO:0000313" key="2">
    <source>
        <dbReference type="EMBL" id="KEQ25175.1"/>
    </source>
</evidence>
<reference evidence="2 3" key="1">
    <citation type="submission" date="2014-06" db="EMBL/GenBank/DDBJ databases">
        <title>Draft genome sequence of Paenibacillus sp. MSt1.</title>
        <authorList>
            <person name="Aw Y.K."/>
            <person name="Ong K.S."/>
            <person name="Gan H.M."/>
            <person name="Lee S.M."/>
        </authorList>
    </citation>
    <scope>NUCLEOTIDE SEQUENCE [LARGE SCALE GENOMIC DNA]</scope>
    <source>
        <strain evidence="2 3">MSt1</strain>
    </source>
</reference>
<feature type="transmembrane region" description="Helical" evidence="1">
    <location>
        <begin position="52"/>
        <end position="74"/>
    </location>
</feature>
<protein>
    <recommendedName>
        <fullName evidence="4">DUF1761 domain-containing protein</fullName>
    </recommendedName>
</protein>
<dbReference type="InterPro" id="IPR013879">
    <property type="entry name" value="DUF1761"/>
</dbReference>
<evidence type="ECO:0000256" key="1">
    <source>
        <dbReference type="SAM" id="Phobius"/>
    </source>
</evidence>
<dbReference type="EMBL" id="JNVM01000012">
    <property type="protein sequence ID" value="KEQ25175.1"/>
    <property type="molecule type" value="Genomic_DNA"/>
</dbReference>
<dbReference type="OrthoDB" id="2382138at2"/>
<dbReference type="eggNOG" id="ENOG50301YJ">
    <property type="taxonomic scope" value="Bacteria"/>
</dbReference>
<dbReference type="Pfam" id="PF08570">
    <property type="entry name" value="DUF1761"/>
    <property type="match status" value="1"/>
</dbReference>
<organism evidence="2 3">
    <name type="scientific">Paenibacillus tyrfis</name>
    <dbReference type="NCBI Taxonomy" id="1501230"/>
    <lineage>
        <taxon>Bacteria</taxon>
        <taxon>Bacillati</taxon>
        <taxon>Bacillota</taxon>
        <taxon>Bacilli</taxon>
        <taxon>Bacillales</taxon>
        <taxon>Paenibacillaceae</taxon>
        <taxon>Paenibacillus</taxon>
    </lineage>
</organism>